<comment type="caution">
    <text evidence="2">The sequence shown here is derived from an EMBL/GenBank/DDBJ whole genome shotgun (WGS) entry which is preliminary data.</text>
</comment>
<dbReference type="EMBL" id="JAWWNJ010000122">
    <property type="protein sequence ID" value="KAK6988560.1"/>
    <property type="molecule type" value="Genomic_DNA"/>
</dbReference>
<name>A0AAW0A9B4_9AGAR</name>
<gene>
    <name evidence="2" type="ORF">R3P38DRAFT_3215111</name>
    <name evidence="1" type="ORF">R3P38DRAFT_3228862</name>
</gene>
<dbReference type="AlphaFoldDB" id="A0AAW0A9B4"/>
<organism evidence="2 3">
    <name type="scientific">Favolaschia claudopus</name>
    <dbReference type="NCBI Taxonomy" id="2862362"/>
    <lineage>
        <taxon>Eukaryota</taxon>
        <taxon>Fungi</taxon>
        <taxon>Dikarya</taxon>
        <taxon>Basidiomycota</taxon>
        <taxon>Agaricomycotina</taxon>
        <taxon>Agaricomycetes</taxon>
        <taxon>Agaricomycetidae</taxon>
        <taxon>Agaricales</taxon>
        <taxon>Marasmiineae</taxon>
        <taxon>Mycenaceae</taxon>
        <taxon>Favolaschia</taxon>
    </lineage>
</organism>
<dbReference type="EMBL" id="JAWWNJ010000078">
    <property type="protein sequence ID" value="KAK7005451.1"/>
    <property type="molecule type" value="Genomic_DNA"/>
</dbReference>
<dbReference type="Proteomes" id="UP001362999">
    <property type="component" value="Unassembled WGS sequence"/>
</dbReference>
<reference evidence="2 3" key="1">
    <citation type="journal article" date="2024" name="J Genomics">
        <title>Draft genome sequencing and assembly of Favolaschia claudopus CIRM-BRFM 2984 isolated from oak limbs.</title>
        <authorList>
            <person name="Navarro D."/>
            <person name="Drula E."/>
            <person name="Chaduli D."/>
            <person name="Cazenave R."/>
            <person name="Ahrendt S."/>
            <person name="Wang J."/>
            <person name="Lipzen A."/>
            <person name="Daum C."/>
            <person name="Barry K."/>
            <person name="Grigoriev I.V."/>
            <person name="Favel A."/>
            <person name="Rosso M.N."/>
            <person name="Martin F."/>
        </authorList>
    </citation>
    <scope>NUCLEOTIDE SEQUENCE [LARGE SCALE GENOMIC DNA]</scope>
    <source>
        <strain evidence="2 3">CIRM-BRFM 2984</strain>
    </source>
</reference>
<accession>A0AAW0A9B4</accession>
<keyword evidence="3" id="KW-1185">Reference proteome</keyword>
<evidence type="ECO:0000313" key="1">
    <source>
        <dbReference type="EMBL" id="KAK6988560.1"/>
    </source>
</evidence>
<evidence type="ECO:0000313" key="2">
    <source>
        <dbReference type="EMBL" id="KAK7005451.1"/>
    </source>
</evidence>
<sequence>MHSFGLFLEIRSTHRPFGAVGMHPAPRQCHALARAGKQLLKYPTRSKTGQLPENGCRDSFKRVATPIVITSNVQITIFVAISESVELLTPLLSACALSFHAGTFMISAA</sequence>
<protein>
    <submittedName>
        <fullName evidence="2">Uncharacterized protein</fullName>
    </submittedName>
</protein>
<evidence type="ECO:0000313" key="3">
    <source>
        <dbReference type="Proteomes" id="UP001362999"/>
    </source>
</evidence>
<proteinExistence type="predicted"/>